<gene>
    <name evidence="1" type="ORF">CRE_06247</name>
</gene>
<proteinExistence type="predicted"/>
<protein>
    <submittedName>
        <fullName evidence="1">Uncharacterized protein</fullName>
    </submittedName>
</protein>
<dbReference type="eggNOG" id="ENOG502TJFR">
    <property type="taxonomic scope" value="Eukaryota"/>
</dbReference>
<name>E3NTN3_CAERE</name>
<evidence type="ECO:0000313" key="1">
    <source>
        <dbReference type="EMBL" id="EFO92655.1"/>
    </source>
</evidence>
<evidence type="ECO:0000313" key="2">
    <source>
        <dbReference type="Proteomes" id="UP000008281"/>
    </source>
</evidence>
<dbReference type="InParanoid" id="E3NTN3"/>
<accession>E3NTN3</accession>
<keyword evidence="2" id="KW-1185">Reference proteome</keyword>
<dbReference type="AlphaFoldDB" id="E3NTN3"/>
<dbReference type="Proteomes" id="UP000008281">
    <property type="component" value="Unassembled WGS sequence"/>
</dbReference>
<organism evidence="2">
    <name type="scientific">Caenorhabditis remanei</name>
    <name type="common">Caenorhabditis vulgaris</name>
    <dbReference type="NCBI Taxonomy" id="31234"/>
    <lineage>
        <taxon>Eukaryota</taxon>
        <taxon>Metazoa</taxon>
        <taxon>Ecdysozoa</taxon>
        <taxon>Nematoda</taxon>
        <taxon>Chromadorea</taxon>
        <taxon>Rhabditida</taxon>
        <taxon>Rhabditina</taxon>
        <taxon>Rhabditomorpha</taxon>
        <taxon>Rhabditoidea</taxon>
        <taxon>Rhabditidae</taxon>
        <taxon>Peloderinae</taxon>
        <taxon>Caenorhabditis</taxon>
    </lineage>
</organism>
<reference evidence="1" key="1">
    <citation type="submission" date="2007-07" db="EMBL/GenBank/DDBJ databases">
        <title>PCAP assembly of the Caenorhabditis remanei genome.</title>
        <authorList>
            <consortium name="The Caenorhabditis remanei Sequencing Consortium"/>
            <person name="Wilson R.K."/>
        </authorList>
    </citation>
    <scope>NUCLEOTIDE SEQUENCE [LARGE SCALE GENOMIC DNA]</scope>
    <source>
        <strain evidence="1">PB4641</strain>
    </source>
</reference>
<dbReference type="HOGENOM" id="CLU_369721_0_0_1"/>
<sequence>MVGNLRLQRWVLSMIRGTYLRTHTNPWDRLVTNACSCCGSSCLGMALENHSEDTCGFVKYLTSEQKLEFAVANTFAFCGYCNSRSVTHTRCDKPRACRNCSEEGHQHYHGVCALNLSPDEFREKVLKMRIQRGRRILWLLENGSLAFQLPNDYIPNAIHEEIRIVLGKGLHIRGVGALNRPAADEFGFIPEQVYRWKAYHGLANREVDHRDLLQPVLFSEGEFDWFKLLEQEARALYKRIRASNWVPFIIRFTLNLADPQFPVEIFALGNDQDYEPKSIKASNDLVQSYKDYIHSHPPQASDLTLSDRVIMDKPIGPLKEDIIRLSSQYVNLRAGTVLTMDDGMETPDLELHKEQQLSNLVRHYVRNTFNCIPDDRYSFGVSRPVFESFETLETPSSRDAQLMRIATWQLILTGQSDPEGVSEDVSEDIILRYIRYLVDCGISLSAFPRCYVRLACGTFGASSKGVFILVPSIRYFRDPVMVQVVTSWNAAERAQFAISNAPINSFPYSEDTRNPVGGGKTENEEEARESEIQAVLHSLDSDRRVLGYRVHLPSLEVVDLFLVYPFPEHKSQIIRRIQQLQFTMTGSSELTMHLDECQASQLGQYYEFWKASLLAIRCLINTEATAPMRMSECIFDLLHGGKTSFDLALPSMRAYRWEAHGWWLLWIDKTLIPQLRRISGIDCGCPHHKFSPRSPEGQI</sequence>
<dbReference type="EMBL" id="DS270250">
    <property type="protein sequence ID" value="EFO92655.1"/>
    <property type="molecule type" value="Genomic_DNA"/>
</dbReference>